<comment type="caution">
    <text evidence="1">The sequence shown here is derived from an EMBL/GenBank/DDBJ whole genome shotgun (WGS) entry which is preliminary data.</text>
</comment>
<dbReference type="Proteomes" id="UP001391051">
    <property type="component" value="Unassembled WGS sequence"/>
</dbReference>
<gene>
    <name evidence="1" type="ORF">PG986_007092</name>
</gene>
<name>A0ABR1QBM0_9PEZI</name>
<dbReference type="EMBL" id="JAQQWE010000005">
    <property type="protein sequence ID" value="KAK7951364.1"/>
    <property type="molecule type" value="Genomic_DNA"/>
</dbReference>
<proteinExistence type="predicted"/>
<keyword evidence="2" id="KW-1185">Reference proteome</keyword>
<evidence type="ECO:0000313" key="2">
    <source>
        <dbReference type="Proteomes" id="UP001391051"/>
    </source>
</evidence>
<protein>
    <submittedName>
        <fullName evidence="1">Uncharacterized protein</fullName>
    </submittedName>
</protein>
<organism evidence="1 2">
    <name type="scientific">Apiospora aurea</name>
    <dbReference type="NCBI Taxonomy" id="335848"/>
    <lineage>
        <taxon>Eukaryota</taxon>
        <taxon>Fungi</taxon>
        <taxon>Dikarya</taxon>
        <taxon>Ascomycota</taxon>
        <taxon>Pezizomycotina</taxon>
        <taxon>Sordariomycetes</taxon>
        <taxon>Xylariomycetidae</taxon>
        <taxon>Amphisphaeriales</taxon>
        <taxon>Apiosporaceae</taxon>
        <taxon>Apiospora</taxon>
    </lineage>
</organism>
<sequence length="63" mass="6876">MHQNWNEGEVGASELPENSRVGIARVAMVARVWVSGPNPNSSTAFCKQLLIRRARCPALLASK</sequence>
<dbReference type="GeneID" id="92076376"/>
<reference evidence="1 2" key="1">
    <citation type="submission" date="2023-01" db="EMBL/GenBank/DDBJ databases">
        <title>Analysis of 21 Apiospora genomes using comparative genomics revels a genus with tremendous synthesis potential of carbohydrate active enzymes and secondary metabolites.</title>
        <authorList>
            <person name="Sorensen T."/>
        </authorList>
    </citation>
    <scope>NUCLEOTIDE SEQUENCE [LARGE SCALE GENOMIC DNA]</scope>
    <source>
        <strain evidence="1 2">CBS 24483</strain>
    </source>
</reference>
<accession>A0ABR1QBM0</accession>
<evidence type="ECO:0000313" key="1">
    <source>
        <dbReference type="EMBL" id="KAK7951364.1"/>
    </source>
</evidence>
<dbReference type="RefSeq" id="XP_066699426.1">
    <property type="nucleotide sequence ID" value="XM_066843314.1"/>
</dbReference>